<keyword evidence="4" id="KW-0479">Metal-binding</keyword>
<comment type="catalytic activity">
    <reaction evidence="9">
        <text>S-methyl-5'-thioadenosine + phosphate = 5-(methylsulfanyl)-alpha-D-ribose 1-phosphate + adenine</text>
        <dbReference type="Rhea" id="RHEA:11852"/>
        <dbReference type="ChEBI" id="CHEBI:16708"/>
        <dbReference type="ChEBI" id="CHEBI:17509"/>
        <dbReference type="ChEBI" id="CHEBI:43474"/>
        <dbReference type="ChEBI" id="CHEBI:58533"/>
        <dbReference type="EC" id="2.4.2.28"/>
    </reaction>
    <physiologicalReaction direction="left-to-right" evidence="9">
        <dbReference type="Rhea" id="RHEA:11853"/>
    </physiologicalReaction>
</comment>
<dbReference type="Pfam" id="PF02578">
    <property type="entry name" value="Cu-oxidase_4"/>
    <property type="match status" value="1"/>
</dbReference>
<comment type="caution">
    <text evidence="11">The sequence shown here is derived from an EMBL/GenBank/DDBJ whole genome shotgun (WGS) entry which is preliminary data.</text>
</comment>
<dbReference type="OrthoDB" id="4279at2"/>
<evidence type="ECO:0000256" key="5">
    <source>
        <dbReference type="ARBA" id="ARBA00022801"/>
    </source>
</evidence>
<evidence type="ECO:0000256" key="3">
    <source>
        <dbReference type="ARBA" id="ARBA00022679"/>
    </source>
</evidence>
<dbReference type="InterPro" id="IPR011324">
    <property type="entry name" value="Cytotoxic_necrot_fac-like_cat"/>
</dbReference>
<dbReference type="AlphaFoldDB" id="A0A1E7Q503"/>
<comment type="catalytic activity">
    <reaction evidence="7">
        <text>adenosine + H2O + H(+) = inosine + NH4(+)</text>
        <dbReference type="Rhea" id="RHEA:24408"/>
        <dbReference type="ChEBI" id="CHEBI:15377"/>
        <dbReference type="ChEBI" id="CHEBI:15378"/>
        <dbReference type="ChEBI" id="CHEBI:16335"/>
        <dbReference type="ChEBI" id="CHEBI:17596"/>
        <dbReference type="ChEBI" id="CHEBI:28938"/>
        <dbReference type="EC" id="3.5.4.4"/>
    </reaction>
    <physiologicalReaction direction="left-to-right" evidence="7">
        <dbReference type="Rhea" id="RHEA:24409"/>
    </physiologicalReaction>
</comment>
<dbReference type="PANTHER" id="PTHR30616">
    <property type="entry name" value="UNCHARACTERIZED PROTEIN YFIH"/>
    <property type="match status" value="1"/>
</dbReference>
<evidence type="ECO:0000256" key="6">
    <source>
        <dbReference type="ARBA" id="ARBA00022833"/>
    </source>
</evidence>
<evidence type="ECO:0000256" key="10">
    <source>
        <dbReference type="RuleBase" id="RU361274"/>
    </source>
</evidence>
<dbReference type="GO" id="GO:0005507">
    <property type="term" value="F:copper ion binding"/>
    <property type="evidence" value="ECO:0007669"/>
    <property type="project" value="TreeGrafter"/>
</dbReference>
<dbReference type="InterPro" id="IPR038371">
    <property type="entry name" value="Cu_polyphenol_OxRdtase_sf"/>
</dbReference>
<dbReference type="Gene3D" id="3.60.140.10">
    <property type="entry name" value="CNF1/YfiH-like putative cysteine hydrolases"/>
    <property type="match status" value="1"/>
</dbReference>
<dbReference type="PANTHER" id="PTHR30616:SF2">
    <property type="entry name" value="PURINE NUCLEOSIDE PHOSPHORYLASE LACC1"/>
    <property type="match status" value="1"/>
</dbReference>
<accession>A0A1E7Q503</accession>
<gene>
    <name evidence="11" type="ORF">BI198_06095</name>
</gene>
<reference evidence="12" key="1">
    <citation type="submission" date="2016-09" db="EMBL/GenBank/DDBJ databases">
        <authorList>
            <person name="Wan X."/>
            <person name="Hou S."/>
        </authorList>
    </citation>
    <scope>NUCLEOTIDE SEQUENCE [LARGE SCALE GENOMIC DNA]</scope>
    <source>
        <strain evidence="12">KH87</strain>
    </source>
</reference>
<dbReference type="Proteomes" id="UP000242258">
    <property type="component" value="Unassembled WGS sequence"/>
</dbReference>
<keyword evidence="6" id="KW-0862">Zinc</keyword>
<evidence type="ECO:0000313" key="11">
    <source>
        <dbReference type="EMBL" id="OEY69190.1"/>
    </source>
</evidence>
<keyword evidence="3" id="KW-0808">Transferase</keyword>
<evidence type="ECO:0000256" key="9">
    <source>
        <dbReference type="ARBA" id="ARBA00049893"/>
    </source>
</evidence>
<dbReference type="InterPro" id="IPR003730">
    <property type="entry name" value="Cu_polyphenol_OxRdtase"/>
</dbReference>
<keyword evidence="12" id="KW-1185">Reference proteome</keyword>
<organism evidence="11 12">
    <name type="scientific">Rheinheimera salexigens</name>
    <dbReference type="NCBI Taxonomy" id="1628148"/>
    <lineage>
        <taxon>Bacteria</taxon>
        <taxon>Pseudomonadati</taxon>
        <taxon>Pseudomonadota</taxon>
        <taxon>Gammaproteobacteria</taxon>
        <taxon>Chromatiales</taxon>
        <taxon>Chromatiaceae</taxon>
        <taxon>Rheinheimera</taxon>
    </lineage>
</organism>
<dbReference type="STRING" id="1628148.BI198_06095"/>
<dbReference type="EMBL" id="MKEK01000001">
    <property type="protein sequence ID" value="OEY69190.1"/>
    <property type="molecule type" value="Genomic_DNA"/>
</dbReference>
<proteinExistence type="inferred from homology"/>
<name>A0A1E7Q503_9GAMM</name>
<sequence length="268" mass="29323">MLIYPDWPAPANVHAVSSSRFGGVSKGVYDSLNLGLHVNDDDKAVMQNRICYHQLAKMPTPTLWLQQVHGIAVAELTVKSTANSTEPIIADACITSAKQQVCTVMTADCLPLLICDSNGLQVAAIHAGWRGLCGGIIEQTVARFPQTQQLLVWLGPAISQAAFEVGPEVRAAFIKHDAKAATAFLLQDQTEQTQLSQSQLSPGQLSPGQERQVKYRADLYQLARQRLHALGVSAIYGGDYCTYQQSELFFSYRRDGETGRMASSIWLD</sequence>
<keyword evidence="5" id="KW-0378">Hydrolase</keyword>
<evidence type="ECO:0000313" key="12">
    <source>
        <dbReference type="Proteomes" id="UP000242258"/>
    </source>
</evidence>
<protein>
    <recommendedName>
        <fullName evidence="10">Purine nucleoside phosphorylase</fullName>
    </recommendedName>
</protein>
<dbReference type="CDD" id="cd16833">
    <property type="entry name" value="YfiH"/>
    <property type="match status" value="1"/>
</dbReference>
<dbReference type="RefSeq" id="WP_070048756.1">
    <property type="nucleotide sequence ID" value="NZ_CBCSDO010000006.1"/>
</dbReference>
<evidence type="ECO:0000256" key="4">
    <source>
        <dbReference type="ARBA" id="ARBA00022723"/>
    </source>
</evidence>
<evidence type="ECO:0000256" key="8">
    <source>
        <dbReference type="ARBA" id="ARBA00048968"/>
    </source>
</evidence>
<comment type="catalytic activity">
    <reaction evidence="1">
        <text>inosine + phosphate = alpha-D-ribose 1-phosphate + hypoxanthine</text>
        <dbReference type="Rhea" id="RHEA:27646"/>
        <dbReference type="ChEBI" id="CHEBI:17368"/>
        <dbReference type="ChEBI" id="CHEBI:17596"/>
        <dbReference type="ChEBI" id="CHEBI:43474"/>
        <dbReference type="ChEBI" id="CHEBI:57720"/>
        <dbReference type="EC" id="2.4.2.1"/>
    </reaction>
    <physiologicalReaction direction="left-to-right" evidence="1">
        <dbReference type="Rhea" id="RHEA:27647"/>
    </physiologicalReaction>
</comment>
<comment type="similarity">
    <text evidence="2 10">Belongs to the purine nucleoside phosphorylase YfiH/LACC1 family.</text>
</comment>
<dbReference type="GO" id="GO:0017061">
    <property type="term" value="F:S-methyl-5-thioadenosine phosphorylase activity"/>
    <property type="evidence" value="ECO:0007669"/>
    <property type="project" value="UniProtKB-EC"/>
</dbReference>
<dbReference type="SUPFAM" id="SSF64438">
    <property type="entry name" value="CNF1/YfiH-like putative cysteine hydrolases"/>
    <property type="match status" value="1"/>
</dbReference>
<evidence type="ECO:0000256" key="7">
    <source>
        <dbReference type="ARBA" id="ARBA00047989"/>
    </source>
</evidence>
<dbReference type="GO" id="GO:0016787">
    <property type="term" value="F:hydrolase activity"/>
    <property type="evidence" value="ECO:0007669"/>
    <property type="project" value="UniProtKB-KW"/>
</dbReference>
<evidence type="ECO:0000256" key="1">
    <source>
        <dbReference type="ARBA" id="ARBA00000553"/>
    </source>
</evidence>
<dbReference type="NCBIfam" id="TIGR00726">
    <property type="entry name" value="peptidoglycan editing factor PgeF"/>
    <property type="match status" value="1"/>
</dbReference>
<evidence type="ECO:0000256" key="2">
    <source>
        <dbReference type="ARBA" id="ARBA00007353"/>
    </source>
</evidence>
<comment type="catalytic activity">
    <reaction evidence="8">
        <text>adenosine + phosphate = alpha-D-ribose 1-phosphate + adenine</text>
        <dbReference type="Rhea" id="RHEA:27642"/>
        <dbReference type="ChEBI" id="CHEBI:16335"/>
        <dbReference type="ChEBI" id="CHEBI:16708"/>
        <dbReference type="ChEBI" id="CHEBI:43474"/>
        <dbReference type="ChEBI" id="CHEBI:57720"/>
        <dbReference type="EC" id="2.4.2.1"/>
    </reaction>
    <physiologicalReaction direction="left-to-right" evidence="8">
        <dbReference type="Rhea" id="RHEA:27643"/>
    </physiologicalReaction>
</comment>